<gene>
    <name evidence="2" type="ORF">ISF26_17430</name>
</gene>
<dbReference type="SUPFAM" id="SSF88723">
    <property type="entry name" value="PIN domain-like"/>
    <property type="match status" value="1"/>
</dbReference>
<dbReference type="InterPro" id="IPR029060">
    <property type="entry name" value="PIN-like_dom_sf"/>
</dbReference>
<dbReference type="Pfam" id="PF13470">
    <property type="entry name" value="PIN_3"/>
    <property type="match status" value="1"/>
</dbReference>
<dbReference type="CDD" id="cd09854">
    <property type="entry name" value="PIN_VapC-like"/>
    <property type="match status" value="1"/>
</dbReference>
<proteinExistence type="predicted"/>
<accession>A0ABY3PIP8</accession>
<evidence type="ECO:0000313" key="3">
    <source>
        <dbReference type="Proteomes" id="UP001054846"/>
    </source>
</evidence>
<feature type="domain" description="PIN" evidence="1">
    <location>
        <begin position="4"/>
        <end position="117"/>
    </location>
</feature>
<keyword evidence="3" id="KW-1185">Reference proteome</keyword>
<sequence length="139" mass="14906">MSAVLFDTNVILDVLLERQPFYEASALALNTAVGGAVEGYIAAHAVTTVAYLLQRRLGATRTRIALVNLLSHLRVAPLTDAVVREALGSSLFDFEDGVTHACARQVGAVAIITRDIHDFDQTLVPAVLPEAYCTGLDQN</sequence>
<dbReference type="Gene3D" id="3.40.50.1010">
    <property type="entry name" value="5'-nuclease"/>
    <property type="match status" value="1"/>
</dbReference>
<protein>
    <submittedName>
        <fullName evidence="2">PIN domain-containing protein</fullName>
    </submittedName>
</protein>
<reference evidence="2 3" key="1">
    <citation type="journal article" date="2021" name="Genome Biol. Evol.">
        <title>Complete Genome Sequencing of a Novel Gloeobacter Species from a Waterfall Cave in Mexico.</title>
        <authorList>
            <person name="Saw J.H."/>
            <person name="Cardona T."/>
            <person name="Montejano G."/>
        </authorList>
    </citation>
    <scope>NUCLEOTIDE SEQUENCE [LARGE SCALE GENOMIC DNA]</scope>
    <source>
        <strain evidence="2">MG652769</strain>
    </source>
</reference>
<dbReference type="EMBL" id="CP063845">
    <property type="protein sequence ID" value="UFP93555.1"/>
    <property type="molecule type" value="Genomic_DNA"/>
</dbReference>
<dbReference type="RefSeq" id="WP_230840605.1">
    <property type="nucleotide sequence ID" value="NZ_CP063845.1"/>
</dbReference>
<organism evidence="2 3">
    <name type="scientific">Gloeobacter morelensis MG652769</name>
    <dbReference type="NCBI Taxonomy" id="2781736"/>
    <lineage>
        <taxon>Bacteria</taxon>
        <taxon>Bacillati</taxon>
        <taxon>Cyanobacteriota</taxon>
        <taxon>Cyanophyceae</taxon>
        <taxon>Gloeobacterales</taxon>
        <taxon>Gloeobacteraceae</taxon>
        <taxon>Gloeobacter</taxon>
        <taxon>Gloeobacter morelensis</taxon>
    </lineage>
</organism>
<dbReference type="InterPro" id="IPR002716">
    <property type="entry name" value="PIN_dom"/>
</dbReference>
<evidence type="ECO:0000259" key="1">
    <source>
        <dbReference type="Pfam" id="PF13470"/>
    </source>
</evidence>
<evidence type="ECO:0000313" key="2">
    <source>
        <dbReference type="EMBL" id="UFP93555.1"/>
    </source>
</evidence>
<dbReference type="Proteomes" id="UP001054846">
    <property type="component" value="Chromosome"/>
</dbReference>
<name>A0ABY3PIP8_9CYAN</name>